<protein>
    <recommendedName>
        <fullName evidence="1">ESAT-6-like protein</fullName>
    </recommendedName>
</protein>
<organism evidence="2 3">
    <name type="scientific">Nocardia macrotermitis</name>
    <dbReference type="NCBI Taxonomy" id="2585198"/>
    <lineage>
        <taxon>Bacteria</taxon>
        <taxon>Bacillati</taxon>
        <taxon>Actinomycetota</taxon>
        <taxon>Actinomycetes</taxon>
        <taxon>Mycobacteriales</taxon>
        <taxon>Nocardiaceae</taxon>
        <taxon>Nocardia</taxon>
    </lineage>
</organism>
<proteinExistence type="inferred from homology"/>
<dbReference type="Pfam" id="PF06013">
    <property type="entry name" value="WXG100"/>
    <property type="match status" value="1"/>
</dbReference>
<evidence type="ECO:0000256" key="1">
    <source>
        <dbReference type="RuleBase" id="RU362001"/>
    </source>
</evidence>
<accession>A0A7K0D983</accession>
<dbReference type="NCBIfam" id="TIGR03930">
    <property type="entry name" value="WXG100_ESAT6"/>
    <property type="match status" value="1"/>
</dbReference>
<comment type="similarity">
    <text evidence="1">Belongs to the WXG100 family.</text>
</comment>
<dbReference type="InterPro" id="IPR036689">
    <property type="entry name" value="ESAT-6-like_sf"/>
</dbReference>
<dbReference type="AlphaFoldDB" id="A0A7K0D983"/>
<evidence type="ECO:0000313" key="2">
    <source>
        <dbReference type="EMBL" id="MQY22287.1"/>
    </source>
</evidence>
<name>A0A7K0D983_9NOCA</name>
<evidence type="ECO:0000313" key="3">
    <source>
        <dbReference type="Proteomes" id="UP000438448"/>
    </source>
</evidence>
<comment type="caution">
    <text evidence="2">The sequence shown here is derived from an EMBL/GenBank/DDBJ whole genome shotgun (WGS) entry which is preliminary data.</text>
</comment>
<dbReference type="OrthoDB" id="3787781at2"/>
<dbReference type="Proteomes" id="UP000438448">
    <property type="component" value="Unassembled WGS sequence"/>
</dbReference>
<reference evidence="2 3" key="1">
    <citation type="submission" date="2019-10" db="EMBL/GenBank/DDBJ databases">
        <title>Nocardia macrotermitis sp. nov. and Nocardia aurantia sp. nov., isolated from the gut of fungus growing-termite Macrotermes natalensis.</title>
        <authorList>
            <person name="Benndorf R."/>
            <person name="Schwitalla J."/>
            <person name="Martin K."/>
            <person name="De Beer W."/>
            <person name="Kaster A.-K."/>
            <person name="Vollmers J."/>
            <person name="Poulsen M."/>
            <person name="Beemelmanns C."/>
        </authorList>
    </citation>
    <scope>NUCLEOTIDE SEQUENCE [LARGE SCALE GENOMIC DNA]</scope>
    <source>
        <strain evidence="2 3">RB20</strain>
    </source>
</reference>
<keyword evidence="3" id="KW-1185">Reference proteome</keyword>
<dbReference type="SUPFAM" id="SSF140453">
    <property type="entry name" value="EsxAB dimer-like"/>
    <property type="match status" value="1"/>
</dbReference>
<dbReference type="RefSeq" id="WP_153413802.1">
    <property type="nucleotide sequence ID" value="NZ_WEGK01000013.1"/>
</dbReference>
<gene>
    <name evidence="2" type="ORF">NRB20_54020</name>
</gene>
<dbReference type="Gene3D" id="1.10.287.1060">
    <property type="entry name" value="ESAT-6-like"/>
    <property type="match status" value="1"/>
</dbReference>
<dbReference type="EMBL" id="WEGK01000013">
    <property type="protein sequence ID" value="MQY22287.1"/>
    <property type="molecule type" value="Genomic_DNA"/>
</dbReference>
<dbReference type="InterPro" id="IPR010310">
    <property type="entry name" value="T7SS_ESAT-6-like"/>
</dbReference>
<sequence length="107" mass="11442">MGGELRVDPNRLWEASRFVSDQAAAMRAQLKQLDDTIGKRLLAEGWDSKAASAYEGSWTEWKQGADTVIAALDDSSAALITAANGYVAQDVSFHDGIAGSSLDLPEI</sequence>